<sequence>MNNQHVDRFIALASSASQIEITLPGGFQEISTVMVLGPEKDGTLLRLIWNQQRCETLFTAGGIEQGRWEDDAFHCNDKYDKPVKLRLLAISVLRPAVHTGIEPERSSSMLDAGCGEHPSMTEDGPESMLENGAVLDFLRDVINRSDTMDAEAELTWRLLCTAINILDDQQLEKLLGAFRARLIDSQDDTKDLTTMPLTEMLAMITNPETPNAIVHQ</sequence>
<keyword evidence="2" id="KW-1185">Reference proteome</keyword>
<name>A0A1G8QU32_9PSED</name>
<proteinExistence type="predicted"/>
<dbReference type="AlphaFoldDB" id="A0A1G8QU32"/>
<accession>A0A1G8QU32</accession>
<dbReference type="EMBL" id="FNCO01000021">
    <property type="protein sequence ID" value="SDJ08198.1"/>
    <property type="molecule type" value="Genomic_DNA"/>
</dbReference>
<evidence type="ECO:0000313" key="2">
    <source>
        <dbReference type="Proteomes" id="UP000182894"/>
    </source>
</evidence>
<evidence type="ECO:0000313" key="1">
    <source>
        <dbReference type="EMBL" id="SDJ08198.1"/>
    </source>
</evidence>
<organism evidence="1 2">
    <name type="scientific">Pseudomonas abietaniphila</name>
    <dbReference type="NCBI Taxonomy" id="89065"/>
    <lineage>
        <taxon>Bacteria</taxon>
        <taxon>Pseudomonadati</taxon>
        <taxon>Pseudomonadota</taxon>
        <taxon>Gammaproteobacteria</taxon>
        <taxon>Pseudomonadales</taxon>
        <taxon>Pseudomonadaceae</taxon>
        <taxon>Pseudomonas</taxon>
    </lineage>
</organism>
<dbReference type="RefSeq" id="WP_074758181.1">
    <property type="nucleotide sequence ID" value="NZ_FNCO01000021.1"/>
</dbReference>
<reference evidence="2" key="1">
    <citation type="submission" date="2016-10" db="EMBL/GenBank/DDBJ databases">
        <authorList>
            <person name="Varghese N."/>
            <person name="Submissions S."/>
        </authorList>
    </citation>
    <scope>NUCLEOTIDE SEQUENCE [LARGE SCALE GENOMIC DNA]</scope>
    <source>
        <strain evidence="2">ATCC 700689</strain>
    </source>
</reference>
<protein>
    <submittedName>
        <fullName evidence="1">Uncharacterized protein</fullName>
    </submittedName>
</protein>
<dbReference type="OrthoDB" id="6905279at2"/>
<dbReference type="Proteomes" id="UP000182894">
    <property type="component" value="Unassembled WGS sequence"/>
</dbReference>
<gene>
    <name evidence="1" type="ORF">SAMN05216605_12163</name>
</gene>